<dbReference type="GO" id="GO:0004252">
    <property type="term" value="F:serine-type endopeptidase activity"/>
    <property type="evidence" value="ECO:0007669"/>
    <property type="project" value="InterPro"/>
</dbReference>
<evidence type="ECO:0000256" key="2">
    <source>
        <dbReference type="ARBA" id="ARBA00022670"/>
    </source>
</evidence>
<dbReference type="FunFam" id="2.40.10.10:FF:000001">
    <property type="entry name" value="Periplasmic serine protease DegS"/>
    <property type="match status" value="1"/>
</dbReference>
<keyword evidence="4" id="KW-0720">Serine protease</keyword>
<feature type="compositionally biased region" description="Polar residues" evidence="5">
    <location>
        <begin position="10"/>
        <end position="24"/>
    </location>
</feature>
<dbReference type="PRINTS" id="PR00834">
    <property type="entry name" value="PROTEASES2C"/>
</dbReference>
<dbReference type="GO" id="GO:0006508">
    <property type="term" value="P:proteolysis"/>
    <property type="evidence" value="ECO:0007669"/>
    <property type="project" value="UniProtKB-KW"/>
</dbReference>
<dbReference type="AlphaFoldDB" id="A0A6L3V0L4"/>
<feature type="domain" description="PDZ" evidence="7">
    <location>
        <begin position="310"/>
        <end position="384"/>
    </location>
</feature>
<dbReference type="InterPro" id="IPR001478">
    <property type="entry name" value="PDZ"/>
</dbReference>
<dbReference type="InterPro" id="IPR009003">
    <property type="entry name" value="Peptidase_S1_PA"/>
</dbReference>
<dbReference type="PROSITE" id="PS50106">
    <property type="entry name" value="PDZ"/>
    <property type="match status" value="1"/>
</dbReference>
<dbReference type="SUPFAM" id="SSF50494">
    <property type="entry name" value="Trypsin-like serine proteases"/>
    <property type="match status" value="1"/>
</dbReference>
<evidence type="ECO:0000313" key="8">
    <source>
        <dbReference type="EMBL" id="KAB2330506.1"/>
    </source>
</evidence>
<dbReference type="EMBL" id="WBOS01000014">
    <property type="protein sequence ID" value="KAB2330506.1"/>
    <property type="molecule type" value="Genomic_DNA"/>
</dbReference>
<accession>A0A6L3V0L4</accession>
<dbReference type="SMART" id="SM00228">
    <property type="entry name" value="PDZ"/>
    <property type="match status" value="1"/>
</dbReference>
<dbReference type="RefSeq" id="WP_151536606.1">
    <property type="nucleotide sequence ID" value="NZ_WBOS01000014.1"/>
</dbReference>
<sequence length="424" mass="45448">MYEENKNIEQEQTNESYATNETPQLEEFTQINKQSRIENKPPKSSKLKSFFMTVTAGVIGSAVTLTAVPYLPNYHETPNAVVSQSNSNTQSSNVDVKHVSAPVNSLADTIEQASKAIVGIDNFQQRGNRFQPSNEDVKTGSGSGVIFKKTDDAAYIVTNNHVIENADKVEVTLSNGEKLSAELIGTDPLSDIAVIKISGKIDAEPLNFGDSSQLRAGDQVLAIGNPLGLDLSRTVTQGIVSAVNRTIPVSTSAGEWDVEVIQTDAAINPGNSGGALINTSGQLVGINSMKIAESGVEGLGFAIPSNEVQMIINELIENGQVVRPYVGVGLANLEEIPRFYVPNLPDSITKGAVVTNIDPNSAAAKAGIQVQDIIVAINGTEVNNSNDFRKTLYSKYKIGDQVKIKLYRQGELKTVEVTLTSNKK</sequence>
<evidence type="ECO:0000256" key="3">
    <source>
        <dbReference type="ARBA" id="ARBA00022801"/>
    </source>
</evidence>
<comment type="similarity">
    <text evidence="1">Belongs to the peptidase S1C family.</text>
</comment>
<reference evidence="8 9" key="1">
    <citation type="journal article" date="2016" name="Antonie Van Leeuwenhoek">
        <title>Bacillus depressus sp. nov., isolated from soil of a sunflower field.</title>
        <authorList>
            <person name="Wei X."/>
            <person name="Xin D."/>
            <person name="Xin Y."/>
            <person name="Zhang H."/>
            <person name="Wang T."/>
            <person name="Zhang J."/>
        </authorList>
    </citation>
    <scope>NUCLEOTIDE SEQUENCE [LARGE SCALE GENOMIC DNA]</scope>
    <source>
        <strain evidence="8 9">BZ1</strain>
    </source>
</reference>
<dbReference type="InterPro" id="IPR036034">
    <property type="entry name" value="PDZ_sf"/>
</dbReference>
<comment type="caution">
    <text evidence="8">The sequence shown here is derived from an EMBL/GenBank/DDBJ whole genome shotgun (WGS) entry which is preliminary data.</text>
</comment>
<evidence type="ECO:0000256" key="1">
    <source>
        <dbReference type="ARBA" id="ARBA00010541"/>
    </source>
</evidence>
<dbReference type="Pfam" id="PF13365">
    <property type="entry name" value="Trypsin_2"/>
    <property type="match status" value="1"/>
</dbReference>
<feature type="region of interest" description="Disordered" evidence="5">
    <location>
        <begin position="1"/>
        <end position="24"/>
    </location>
</feature>
<dbReference type="InterPro" id="IPR043504">
    <property type="entry name" value="Peptidase_S1_PA_chymotrypsin"/>
</dbReference>
<proteinExistence type="inferred from homology"/>
<dbReference type="InterPro" id="IPR051201">
    <property type="entry name" value="Chloro_Bact_Ser_Proteases"/>
</dbReference>
<keyword evidence="6" id="KW-0812">Transmembrane</keyword>
<keyword evidence="2" id="KW-0645">Protease</keyword>
<feature type="transmembrane region" description="Helical" evidence="6">
    <location>
        <begin position="50"/>
        <end position="71"/>
    </location>
</feature>
<dbReference type="PANTHER" id="PTHR43343">
    <property type="entry name" value="PEPTIDASE S12"/>
    <property type="match status" value="1"/>
</dbReference>
<dbReference type="Proteomes" id="UP000481030">
    <property type="component" value="Unassembled WGS sequence"/>
</dbReference>
<keyword evidence="3" id="KW-0378">Hydrolase</keyword>
<dbReference type="Pfam" id="PF13180">
    <property type="entry name" value="PDZ_2"/>
    <property type="match status" value="1"/>
</dbReference>
<keyword evidence="6" id="KW-1133">Transmembrane helix</keyword>
<dbReference type="PANTHER" id="PTHR43343:SF3">
    <property type="entry name" value="PROTEASE DO-LIKE 8, CHLOROPLASTIC"/>
    <property type="match status" value="1"/>
</dbReference>
<evidence type="ECO:0000256" key="4">
    <source>
        <dbReference type="ARBA" id="ARBA00022825"/>
    </source>
</evidence>
<dbReference type="Gene3D" id="2.40.10.10">
    <property type="entry name" value="Trypsin-like serine proteases"/>
    <property type="match status" value="2"/>
</dbReference>
<dbReference type="Gene3D" id="2.30.42.10">
    <property type="match status" value="1"/>
</dbReference>
<gene>
    <name evidence="8" type="ORF">F7731_20255</name>
</gene>
<dbReference type="OrthoDB" id="9758917at2"/>
<evidence type="ECO:0000256" key="5">
    <source>
        <dbReference type="SAM" id="MobiDB-lite"/>
    </source>
</evidence>
<keyword evidence="9" id="KW-1185">Reference proteome</keyword>
<evidence type="ECO:0000313" key="9">
    <source>
        <dbReference type="Proteomes" id="UP000481030"/>
    </source>
</evidence>
<keyword evidence="6" id="KW-0472">Membrane</keyword>
<dbReference type="InterPro" id="IPR001940">
    <property type="entry name" value="Peptidase_S1C"/>
</dbReference>
<evidence type="ECO:0000256" key="6">
    <source>
        <dbReference type="SAM" id="Phobius"/>
    </source>
</evidence>
<dbReference type="SUPFAM" id="SSF50156">
    <property type="entry name" value="PDZ domain-like"/>
    <property type="match status" value="1"/>
</dbReference>
<protein>
    <submittedName>
        <fullName evidence="8">PDZ domain-containing protein</fullName>
    </submittedName>
</protein>
<evidence type="ECO:0000259" key="7">
    <source>
        <dbReference type="PROSITE" id="PS50106"/>
    </source>
</evidence>
<organism evidence="8 9">
    <name type="scientific">Cytobacillus depressus</name>
    <dbReference type="NCBI Taxonomy" id="1602942"/>
    <lineage>
        <taxon>Bacteria</taxon>
        <taxon>Bacillati</taxon>
        <taxon>Bacillota</taxon>
        <taxon>Bacilli</taxon>
        <taxon>Bacillales</taxon>
        <taxon>Bacillaceae</taxon>
        <taxon>Cytobacillus</taxon>
    </lineage>
</organism>
<name>A0A6L3V0L4_9BACI</name>